<sequence>SRCGPAPGALAGHHPGHGRFPGEARCGCGCGGPGAPGARDSALGPRSRPARLLRSPSAGLWAQPRLQEAGGGLRAPGDSVTLSCHGSGFTFENHYVRWYRQAHGGRLEWVSYISSGTGRAQGYGAAVEGRATISRDNSRSEAYLSLQSLQAQDSARYFCAIPREQEMQMSFNTNLPGSGRDCVRCQETVTGQVALEQHPREVTVREGDPGTFQCSMEGGSKNSYVMYWYRQGPRGSLKWIYMEGDYYVEGFQDHFKGR</sequence>
<keyword evidence="6" id="KW-1185">Reference proteome</keyword>
<dbReference type="GO" id="GO:0002250">
    <property type="term" value="P:adaptive immune response"/>
    <property type="evidence" value="ECO:0007669"/>
    <property type="project" value="UniProtKB-KW"/>
</dbReference>
<reference evidence="5" key="3">
    <citation type="submission" date="2025-09" db="UniProtKB">
        <authorList>
            <consortium name="Ensembl"/>
        </authorList>
    </citation>
    <scope>IDENTIFICATION</scope>
</reference>
<dbReference type="InterPro" id="IPR013783">
    <property type="entry name" value="Ig-like_fold"/>
</dbReference>
<evidence type="ECO:0000259" key="4">
    <source>
        <dbReference type="PROSITE" id="PS50835"/>
    </source>
</evidence>
<dbReference type="STRING" id="59894.ENSFALP00000000970"/>
<dbReference type="AlphaFoldDB" id="U3JDW6"/>
<keyword evidence="2" id="KW-1064">Adaptive immunity</keyword>
<dbReference type="SUPFAM" id="SSF48726">
    <property type="entry name" value="Immunoglobulin"/>
    <property type="match status" value="2"/>
</dbReference>
<dbReference type="Ensembl" id="ENSFALT00000000975.2">
    <property type="protein sequence ID" value="ENSFALP00000000970.2"/>
    <property type="gene ID" value="ENSFALG00000000931.2"/>
</dbReference>
<dbReference type="GeneTree" id="ENSGT00940000163533"/>
<keyword evidence="3" id="KW-1280">Immunoglobulin</keyword>
<reference evidence="5 6" key="1">
    <citation type="journal article" date="2012" name="Nature">
        <title>The genomic landscape of species divergence in Ficedula flycatchers.</title>
        <authorList>
            <person name="Ellegren H."/>
            <person name="Smeds L."/>
            <person name="Burri R."/>
            <person name="Olason P.I."/>
            <person name="Backstrom N."/>
            <person name="Kawakami T."/>
            <person name="Kunstner A."/>
            <person name="Makinen H."/>
            <person name="Nadachowska-Brzyska K."/>
            <person name="Qvarnstrom A."/>
            <person name="Uebbing S."/>
            <person name="Wolf J.B."/>
        </authorList>
    </citation>
    <scope>NUCLEOTIDE SEQUENCE [LARGE SCALE GENOMIC DNA]</scope>
</reference>
<dbReference type="Proteomes" id="UP000016665">
    <property type="component" value="Chromosome 27"/>
</dbReference>
<dbReference type="Pfam" id="PF07686">
    <property type="entry name" value="V-set"/>
    <property type="match status" value="1"/>
</dbReference>
<dbReference type="InterPro" id="IPR036179">
    <property type="entry name" value="Ig-like_dom_sf"/>
</dbReference>
<dbReference type="PROSITE" id="PS50835">
    <property type="entry name" value="IG_LIKE"/>
    <property type="match status" value="2"/>
</dbReference>
<name>U3JDW6_FICAL</name>
<dbReference type="SMART" id="SM00409">
    <property type="entry name" value="IG"/>
    <property type="match status" value="1"/>
</dbReference>
<dbReference type="InterPro" id="IPR050199">
    <property type="entry name" value="IgHV"/>
</dbReference>
<dbReference type="InterPro" id="IPR003599">
    <property type="entry name" value="Ig_sub"/>
</dbReference>
<protein>
    <recommendedName>
        <fullName evidence="4">Ig-like domain-containing protein</fullName>
    </recommendedName>
</protein>
<dbReference type="SMART" id="SM00406">
    <property type="entry name" value="IGv"/>
    <property type="match status" value="1"/>
</dbReference>
<evidence type="ECO:0000256" key="2">
    <source>
        <dbReference type="ARBA" id="ARBA00023130"/>
    </source>
</evidence>
<dbReference type="eggNOG" id="ENOG502TKUP">
    <property type="taxonomic scope" value="Eukaryota"/>
</dbReference>
<evidence type="ECO:0000256" key="1">
    <source>
        <dbReference type="ARBA" id="ARBA00022859"/>
    </source>
</evidence>
<evidence type="ECO:0000313" key="6">
    <source>
        <dbReference type="Proteomes" id="UP000016665"/>
    </source>
</evidence>
<dbReference type="GO" id="GO:0019814">
    <property type="term" value="C:immunoglobulin complex"/>
    <property type="evidence" value="ECO:0007669"/>
    <property type="project" value="UniProtKB-KW"/>
</dbReference>
<dbReference type="PANTHER" id="PTHR23266">
    <property type="entry name" value="IMMUNOGLOBULIN HEAVY CHAIN"/>
    <property type="match status" value="1"/>
</dbReference>
<dbReference type="GO" id="GO:0005576">
    <property type="term" value="C:extracellular region"/>
    <property type="evidence" value="ECO:0007669"/>
    <property type="project" value="UniProtKB-ARBA"/>
</dbReference>
<dbReference type="HOGENOM" id="CLU_077975_5_1_1"/>
<accession>U3JDW6</accession>
<organism evidence="5 6">
    <name type="scientific">Ficedula albicollis</name>
    <name type="common">Collared flycatcher</name>
    <name type="synonym">Muscicapa albicollis</name>
    <dbReference type="NCBI Taxonomy" id="59894"/>
    <lineage>
        <taxon>Eukaryota</taxon>
        <taxon>Metazoa</taxon>
        <taxon>Chordata</taxon>
        <taxon>Craniata</taxon>
        <taxon>Vertebrata</taxon>
        <taxon>Euteleostomi</taxon>
        <taxon>Archelosauria</taxon>
        <taxon>Archosauria</taxon>
        <taxon>Dinosauria</taxon>
        <taxon>Saurischia</taxon>
        <taxon>Theropoda</taxon>
        <taxon>Coelurosauria</taxon>
        <taxon>Aves</taxon>
        <taxon>Neognathae</taxon>
        <taxon>Neoaves</taxon>
        <taxon>Telluraves</taxon>
        <taxon>Australaves</taxon>
        <taxon>Passeriformes</taxon>
        <taxon>Muscicapidae</taxon>
        <taxon>Ficedula</taxon>
    </lineage>
</organism>
<keyword evidence="1" id="KW-0391">Immunity</keyword>
<evidence type="ECO:0000313" key="5">
    <source>
        <dbReference type="Ensembl" id="ENSFALP00000000970.2"/>
    </source>
</evidence>
<dbReference type="InterPro" id="IPR013106">
    <property type="entry name" value="Ig_V-set"/>
</dbReference>
<proteinExistence type="predicted"/>
<feature type="domain" description="Ig-like" evidence="4">
    <location>
        <begin position="64"/>
        <end position="170"/>
    </location>
</feature>
<reference evidence="5" key="2">
    <citation type="submission" date="2025-08" db="UniProtKB">
        <authorList>
            <consortium name="Ensembl"/>
        </authorList>
    </citation>
    <scope>IDENTIFICATION</scope>
</reference>
<feature type="domain" description="Ig-like" evidence="4">
    <location>
        <begin position="191"/>
        <end position="258"/>
    </location>
</feature>
<dbReference type="Gene3D" id="2.60.40.10">
    <property type="entry name" value="Immunoglobulins"/>
    <property type="match status" value="2"/>
</dbReference>
<dbReference type="InterPro" id="IPR007110">
    <property type="entry name" value="Ig-like_dom"/>
</dbReference>
<evidence type="ECO:0000256" key="3">
    <source>
        <dbReference type="ARBA" id="ARBA00043265"/>
    </source>
</evidence>